<evidence type="ECO:0000313" key="3">
    <source>
        <dbReference type="Proteomes" id="UP001456524"/>
    </source>
</evidence>
<organism evidence="2 3">
    <name type="scientific">Phyllosticta citrichinensis</name>
    <dbReference type="NCBI Taxonomy" id="1130410"/>
    <lineage>
        <taxon>Eukaryota</taxon>
        <taxon>Fungi</taxon>
        <taxon>Dikarya</taxon>
        <taxon>Ascomycota</taxon>
        <taxon>Pezizomycotina</taxon>
        <taxon>Dothideomycetes</taxon>
        <taxon>Dothideomycetes incertae sedis</taxon>
        <taxon>Botryosphaeriales</taxon>
        <taxon>Phyllostictaceae</taxon>
        <taxon>Phyllosticta</taxon>
    </lineage>
</organism>
<keyword evidence="3" id="KW-1185">Reference proteome</keyword>
<dbReference type="Proteomes" id="UP001456524">
    <property type="component" value="Unassembled WGS sequence"/>
</dbReference>
<comment type="caution">
    <text evidence="2">The sequence shown here is derived from an EMBL/GenBank/DDBJ whole genome shotgun (WGS) entry which is preliminary data.</text>
</comment>
<protein>
    <submittedName>
        <fullName evidence="2">Uncharacterized protein</fullName>
    </submittedName>
</protein>
<dbReference type="EMBL" id="JBBWUH010000008">
    <property type="protein sequence ID" value="KAK8159179.1"/>
    <property type="molecule type" value="Genomic_DNA"/>
</dbReference>
<gene>
    <name evidence="2" type="ORF">IWX90DRAFT_292290</name>
</gene>
<feature type="region of interest" description="Disordered" evidence="1">
    <location>
        <begin position="157"/>
        <end position="190"/>
    </location>
</feature>
<sequence length="204" mass="21824">MLPPVSRSQVQRINAAPLVSETDALGTRWVVCATAFVSTGWKVERSGKSRAGLCPACQDLRGLAGSASFASTVRRIVGSLCVDVFGLCGCVCMFDVCTVLYISTLMYMGRFVSTTNQHSHRSAAQRATRAYHASAWLCSRCSGSRSRHARRRYRRDGPVGAAGAGGVPPPPPLPLPLPLSPLNKSKGKEKRECLNLNSINASCA</sequence>
<name>A0ABR1XK20_9PEZI</name>
<reference evidence="2 3" key="1">
    <citation type="journal article" date="2022" name="G3 (Bethesda)">
        <title>Enemy or ally: a genomic approach to elucidate the lifestyle of Phyllosticta citrichinaensis.</title>
        <authorList>
            <person name="Buijs V.A."/>
            <person name="Groenewald J.Z."/>
            <person name="Haridas S."/>
            <person name="LaButti K.M."/>
            <person name="Lipzen A."/>
            <person name="Martin F.M."/>
            <person name="Barry K."/>
            <person name="Grigoriev I.V."/>
            <person name="Crous P.W."/>
            <person name="Seidl M.F."/>
        </authorList>
    </citation>
    <scope>NUCLEOTIDE SEQUENCE [LARGE SCALE GENOMIC DNA]</scope>
    <source>
        <strain evidence="2 3">CBS 129764</strain>
    </source>
</reference>
<feature type="compositionally biased region" description="Pro residues" evidence="1">
    <location>
        <begin position="167"/>
        <end position="179"/>
    </location>
</feature>
<evidence type="ECO:0000256" key="1">
    <source>
        <dbReference type="SAM" id="MobiDB-lite"/>
    </source>
</evidence>
<accession>A0ABR1XK20</accession>
<proteinExistence type="predicted"/>
<evidence type="ECO:0000313" key="2">
    <source>
        <dbReference type="EMBL" id="KAK8159179.1"/>
    </source>
</evidence>